<dbReference type="KEGG" id="psco:LY89DRAFT_723648"/>
<keyword evidence="2" id="KW-0812">Transmembrane</keyword>
<dbReference type="RefSeq" id="XP_018064796.1">
    <property type="nucleotide sequence ID" value="XM_018218835.1"/>
</dbReference>
<feature type="region of interest" description="Disordered" evidence="1">
    <location>
        <begin position="688"/>
        <end position="710"/>
    </location>
</feature>
<reference evidence="3 4" key="1">
    <citation type="submission" date="2015-10" db="EMBL/GenBank/DDBJ databases">
        <title>Full genome of DAOMC 229536 Phialocephala scopiformis, a fungal endophyte of spruce producing the potent anti-insectan compound rugulosin.</title>
        <authorList>
            <consortium name="DOE Joint Genome Institute"/>
            <person name="Walker A.K."/>
            <person name="Frasz S.L."/>
            <person name="Seifert K.A."/>
            <person name="Miller J.D."/>
            <person name="Mondo S.J."/>
            <person name="Labutti K."/>
            <person name="Lipzen A."/>
            <person name="Dockter R."/>
            <person name="Kennedy M."/>
            <person name="Grigoriev I.V."/>
            <person name="Spatafora J.W."/>
        </authorList>
    </citation>
    <scope>NUCLEOTIDE SEQUENCE [LARGE SCALE GENOMIC DNA]</scope>
    <source>
        <strain evidence="3 4">CBS 120377</strain>
    </source>
</reference>
<keyword evidence="4" id="KW-1185">Reference proteome</keyword>
<proteinExistence type="predicted"/>
<keyword evidence="2" id="KW-1133">Transmembrane helix</keyword>
<evidence type="ECO:0000313" key="3">
    <source>
        <dbReference type="EMBL" id="KUJ10441.1"/>
    </source>
</evidence>
<dbReference type="Proteomes" id="UP000070700">
    <property type="component" value="Unassembled WGS sequence"/>
</dbReference>
<evidence type="ECO:0000313" key="4">
    <source>
        <dbReference type="Proteomes" id="UP000070700"/>
    </source>
</evidence>
<dbReference type="AlphaFoldDB" id="A0A132BDI4"/>
<accession>A0A132BDI4</accession>
<dbReference type="EMBL" id="KQ947429">
    <property type="protein sequence ID" value="KUJ10441.1"/>
    <property type="molecule type" value="Genomic_DNA"/>
</dbReference>
<organism evidence="3 4">
    <name type="scientific">Mollisia scopiformis</name>
    <name type="common">Conifer needle endophyte fungus</name>
    <name type="synonym">Phialocephala scopiformis</name>
    <dbReference type="NCBI Taxonomy" id="149040"/>
    <lineage>
        <taxon>Eukaryota</taxon>
        <taxon>Fungi</taxon>
        <taxon>Dikarya</taxon>
        <taxon>Ascomycota</taxon>
        <taxon>Pezizomycotina</taxon>
        <taxon>Leotiomycetes</taxon>
        <taxon>Helotiales</taxon>
        <taxon>Mollisiaceae</taxon>
        <taxon>Mollisia</taxon>
    </lineage>
</organism>
<dbReference type="GeneID" id="28828561"/>
<feature type="compositionally biased region" description="Polar residues" evidence="1">
    <location>
        <begin position="699"/>
        <end position="710"/>
    </location>
</feature>
<sequence length="710" mass="79772">MSSSNETIYRGFWTNYSKGEVGGLTLTLTTRNGGILIAVLAIFIQLIGVQSWGIVRFITHQLRATTQARSGLYHQQQAILRNDNSDTSTVWELTRTAYAWRSQSPKSFQNSIALVSIGILHLLAFGATSILASHITTTDSQVLVAQSPHCGPWEAEVNNPLSPVSMIADSYGFLTMQSSGKYVENCLAESASLPECDMFKRLELNWTSTTNQPCPFGDMCLGPANGSLYMDTGYVDSRDDLGINGKDEDRIQWRRNATCVPIKTDGFSTNGTSVVNYKDPHYYGRNNFNYTALFYGPMYGSPSEWGMDDPALQNATYIYTNFYDIKIHSFSSSVAPYQVETQIVDETQSSFIPMPALSVPNATLDLAFATYFSCYTEPSDDLWLGAHLNTTVSRLGSNETMEVYVQDKVVSVLACLEQQQICNPTPSPDNESNCTRFRPISHIFEDEELMAVLSNGRQFTMATAILDQVTGSNLDYAMNFVPLLAQSLVQSGISLPLAPNQWILEAENWFRVGLSNLQRLMADYITGPPPQYWQYIPLDQAKNDTDLNWMCGNQIMRRSDYINFRTLSIFLIFAFGIIIFVVNQTLETAVGSFRVRWKGGRLWRQRAWWADGTLQLQRRAFEGMGIGKWELDEWNRVPVTTEKKTFSALRNWDEMLSPVVGQKSTSSMEKQHSSTTKKINEVVQVVTNDSTTRTEETQMGRTNSGRPFSI</sequence>
<dbReference type="OrthoDB" id="3557131at2759"/>
<feature type="transmembrane region" description="Helical" evidence="2">
    <location>
        <begin position="34"/>
        <end position="55"/>
    </location>
</feature>
<evidence type="ECO:0000256" key="1">
    <source>
        <dbReference type="SAM" id="MobiDB-lite"/>
    </source>
</evidence>
<name>A0A132BDI4_MOLSC</name>
<feature type="transmembrane region" description="Helical" evidence="2">
    <location>
        <begin position="111"/>
        <end position="132"/>
    </location>
</feature>
<gene>
    <name evidence="3" type="ORF">LY89DRAFT_723648</name>
</gene>
<evidence type="ECO:0000256" key="2">
    <source>
        <dbReference type="SAM" id="Phobius"/>
    </source>
</evidence>
<protein>
    <submittedName>
        <fullName evidence="3">Uncharacterized protein</fullName>
    </submittedName>
</protein>
<keyword evidence="2" id="KW-0472">Membrane</keyword>
<feature type="transmembrane region" description="Helical" evidence="2">
    <location>
        <begin position="567"/>
        <end position="586"/>
    </location>
</feature>
<dbReference type="InParanoid" id="A0A132BDI4"/>